<keyword evidence="6" id="KW-1185">Reference proteome</keyword>
<dbReference type="PIRSF" id="PIRSF000097">
    <property type="entry name" value="AKR"/>
    <property type="match status" value="1"/>
</dbReference>
<dbReference type="InterPro" id="IPR018170">
    <property type="entry name" value="Aldo/ket_reductase_CS"/>
</dbReference>
<dbReference type="SUPFAM" id="SSF51430">
    <property type="entry name" value="NAD(P)-linked oxidoreductase"/>
    <property type="match status" value="1"/>
</dbReference>
<dbReference type="PROSITE" id="PS00062">
    <property type="entry name" value="ALDOKETO_REDUCTASE_2"/>
    <property type="match status" value="1"/>
</dbReference>
<dbReference type="InterPro" id="IPR023210">
    <property type="entry name" value="NADP_OxRdtase_dom"/>
</dbReference>
<feature type="domain" description="NADP-dependent oxidoreductase" evidence="4">
    <location>
        <begin position="19"/>
        <end position="272"/>
    </location>
</feature>
<evidence type="ECO:0000313" key="6">
    <source>
        <dbReference type="Proteomes" id="UP000091820"/>
    </source>
</evidence>
<dbReference type="PROSITE" id="PS00798">
    <property type="entry name" value="ALDOKETO_REDUCTASE_1"/>
    <property type="match status" value="1"/>
</dbReference>
<evidence type="ECO:0000313" key="5">
    <source>
        <dbReference type="EnsemblMetazoa" id="GBRI016711-PA"/>
    </source>
</evidence>
<evidence type="ECO:0000256" key="1">
    <source>
        <dbReference type="PIRSR" id="PIRSR000097-1"/>
    </source>
</evidence>
<reference evidence="5" key="2">
    <citation type="submission" date="2020-05" db="UniProtKB">
        <authorList>
            <consortium name="EnsemblMetazoa"/>
        </authorList>
    </citation>
    <scope>IDENTIFICATION</scope>
    <source>
        <strain evidence="5">IAEA</strain>
    </source>
</reference>
<dbReference type="PANTHER" id="PTHR11732">
    <property type="entry name" value="ALDO/KETO REDUCTASE"/>
    <property type="match status" value="1"/>
</dbReference>
<proteinExistence type="predicted"/>
<dbReference type="PRINTS" id="PR00069">
    <property type="entry name" value="ALDKETRDTASE"/>
</dbReference>
<organism evidence="5 6">
    <name type="scientific">Glossina brevipalpis</name>
    <dbReference type="NCBI Taxonomy" id="37001"/>
    <lineage>
        <taxon>Eukaryota</taxon>
        <taxon>Metazoa</taxon>
        <taxon>Ecdysozoa</taxon>
        <taxon>Arthropoda</taxon>
        <taxon>Hexapoda</taxon>
        <taxon>Insecta</taxon>
        <taxon>Pterygota</taxon>
        <taxon>Neoptera</taxon>
        <taxon>Endopterygota</taxon>
        <taxon>Diptera</taxon>
        <taxon>Brachycera</taxon>
        <taxon>Muscomorpha</taxon>
        <taxon>Hippoboscoidea</taxon>
        <taxon>Glossinidae</taxon>
        <taxon>Glossina</taxon>
    </lineage>
</organism>
<dbReference type="VEuPathDB" id="VectorBase:GBRI016711"/>
<sequence>MSKTAPSIELSNGQKMPAVGLGTWQSKNKEAEQAVLNAIDIGYRHIDTAYIYENEKEIGRAINAKIAAGVIAREDIFVVTKLAGMHHKPKLVEAACRDSLTKLSLNYVDQYLIHFPVGDGFVDYVDTWKAMENLVDLGLVKGIGLSNFNAKQIDRILKICRIQPVVNQVECHPGFNQKKLIDFCRERNIVIVAYSPLARPRPETKWPPFMYDETAQKLAQHYSRTPAQICLNYLLQLNVAVIPKSVKRERIEENFNCFDFRLSTNDIEIMDGYNTGERLIPFYGSRNHKFYPFHDEY</sequence>
<protein>
    <recommendedName>
        <fullName evidence="4">NADP-dependent oxidoreductase domain-containing protein</fullName>
    </recommendedName>
</protein>
<dbReference type="STRING" id="37001.A0A1A9WEI7"/>
<feature type="binding site" evidence="2">
    <location>
        <position position="114"/>
    </location>
    <ligand>
        <name>substrate</name>
    </ligand>
</feature>
<dbReference type="InterPro" id="IPR020471">
    <property type="entry name" value="AKR"/>
</dbReference>
<name>A0A1A9WEI7_9MUSC</name>
<dbReference type="GO" id="GO:0016491">
    <property type="term" value="F:oxidoreductase activity"/>
    <property type="evidence" value="ECO:0007669"/>
    <property type="project" value="InterPro"/>
</dbReference>
<dbReference type="Gene3D" id="3.20.20.100">
    <property type="entry name" value="NADP-dependent oxidoreductase domain"/>
    <property type="match status" value="1"/>
</dbReference>
<reference evidence="6" key="1">
    <citation type="submission" date="2014-03" db="EMBL/GenBank/DDBJ databases">
        <authorList>
            <person name="Aksoy S."/>
            <person name="Warren W."/>
            <person name="Wilson R.K."/>
        </authorList>
    </citation>
    <scope>NUCLEOTIDE SEQUENCE [LARGE SCALE GENOMIC DNA]</scope>
    <source>
        <strain evidence="6">IAEA</strain>
    </source>
</reference>
<evidence type="ECO:0000256" key="2">
    <source>
        <dbReference type="PIRSR" id="PIRSR000097-2"/>
    </source>
</evidence>
<dbReference type="Pfam" id="PF00248">
    <property type="entry name" value="Aldo_ket_red"/>
    <property type="match status" value="1"/>
</dbReference>
<evidence type="ECO:0000256" key="3">
    <source>
        <dbReference type="PIRSR" id="PIRSR000097-3"/>
    </source>
</evidence>
<feature type="active site" description="Proton donor" evidence="1">
    <location>
        <position position="52"/>
    </location>
</feature>
<dbReference type="Proteomes" id="UP000091820">
    <property type="component" value="Unassembled WGS sequence"/>
</dbReference>
<dbReference type="EnsemblMetazoa" id="GBRI016711-RA">
    <property type="protein sequence ID" value="GBRI016711-PA"/>
    <property type="gene ID" value="GBRI016711"/>
</dbReference>
<accession>A0A1A9WEI7</accession>
<dbReference type="AlphaFoldDB" id="A0A1A9WEI7"/>
<feature type="site" description="Lowers pKa of active site Tyr" evidence="3">
    <location>
        <position position="81"/>
    </location>
</feature>
<evidence type="ECO:0000259" key="4">
    <source>
        <dbReference type="Pfam" id="PF00248"/>
    </source>
</evidence>
<dbReference type="FunFam" id="3.20.20.100:FF:000029">
    <property type="entry name" value="Aldo-keto reductase"/>
    <property type="match status" value="1"/>
</dbReference>
<dbReference type="InterPro" id="IPR036812">
    <property type="entry name" value="NAD(P)_OxRdtase_dom_sf"/>
</dbReference>